<feature type="region of interest" description="Disordered" evidence="1">
    <location>
        <begin position="675"/>
        <end position="719"/>
    </location>
</feature>
<feature type="compositionally biased region" description="Low complexity" evidence="1">
    <location>
        <begin position="47"/>
        <end position="60"/>
    </location>
</feature>
<feature type="compositionally biased region" description="Low complexity" evidence="1">
    <location>
        <begin position="169"/>
        <end position="184"/>
    </location>
</feature>
<evidence type="ECO:0000256" key="1">
    <source>
        <dbReference type="SAM" id="MobiDB-lite"/>
    </source>
</evidence>
<feature type="compositionally biased region" description="Polar residues" evidence="1">
    <location>
        <begin position="504"/>
        <end position="522"/>
    </location>
</feature>
<feature type="compositionally biased region" description="Low complexity" evidence="1">
    <location>
        <begin position="270"/>
        <end position="313"/>
    </location>
</feature>
<feature type="region of interest" description="Disordered" evidence="1">
    <location>
        <begin position="1"/>
        <end position="106"/>
    </location>
</feature>
<feature type="compositionally biased region" description="Low complexity" evidence="1">
    <location>
        <begin position="563"/>
        <end position="594"/>
    </location>
</feature>
<feature type="compositionally biased region" description="Basic and acidic residues" evidence="1">
    <location>
        <begin position="1"/>
        <end position="36"/>
    </location>
</feature>
<evidence type="ECO:0000313" key="2">
    <source>
        <dbReference type="EMBL" id="KAE8269009.1"/>
    </source>
</evidence>
<evidence type="ECO:0000313" key="3">
    <source>
        <dbReference type="Proteomes" id="UP000078113"/>
    </source>
</evidence>
<reference evidence="2" key="1">
    <citation type="submission" date="2016-04" db="EMBL/GenBank/DDBJ databases">
        <authorList>
            <person name="Nguyen H.D."/>
            <person name="Samba Siva P."/>
            <person name="Cullis J."/>
            <person name="Levesque C.A."/>
            <person name="Hambleton S."/>
        </authorList>
    </citation>
    <scope>NUCLEOTIDE SEQUENCE</scope>
    <source>
        <strain evidence="2">DAOMC 236422</strain>
    </source>
</reference>
<dbReference type="EMBL" id="LWDG02000116">
    <property type="protein sequence ID" value="KAE8269009.1"/>
    <property type="molecule type" value="Genomic_DNA"/>
</dbReference>
<feature type="region of interest" description="Disordered" evidence="1">
    <location>
        <begin position="220"/>
        <end position="250"/>
    </location>
</feature>
<reference evidence="2" key="2">
    <citation type="journal article" date="2019" name="IMA Fungus">
        <title>Genome sequencing and comparison of five Tilletia species to identify candidate genes for the detection of regulated species infecting wheat.</title>
        <authorList>
            <person name="Nguyen H.D.T."/>
            <person name="Sultana T."/>
            <person name="Kesanakurti P."/>
            <person name="Hambleton S."/>
        </authorList>
    </citation>
    <scope>NUCLEOTIDE SEQUENCE</scope>
    <source>
        <strain evidence="2">DAOMC 236422</strain>
    </source>
</reference>
<sequence length="719" mass="76873">MRNDLGRPKTTARVDIEMMMDRKDATTTQHLKDKQRLNHPTQHIMQTATSSSSSSSTHTPSHSRAHTRARAQSTTACTKPQRQRRPASAHGSMANSISNMTAGPGGFAPSSSLRPALPLSIDISLAQIALPPSSLVHKPAMVLPIAIDSDDNLVTQEDDPVAMTTQLPSESSSSHTQQQEQQQQEEQHFNYAQHSAAALRASASSPSLLDLHFFSQLRQDRNSANVTPRPSDQSPSAKHRRRQSTYSAQPQQEVLALLSASTLDTVGIISSSPTSSSPAMSPPQSRSASSARLSALAGSTSMVTSSSSSSSSTYNHKARPECHRSPSVTSFASDGSWHGDAGDWDPEQQLKTAVDLACRRSAKSVLHPSASSTSSPSPFTRHSSINPIFRTIGTGFGLVSSGVQCSRQREEDDSEDSDHDQHCEDDDEYDEEEGSSVVDSMFSSVAHTHRDSFTFSQSDCAESSSVASSRSHRFRAIGQGLTPLTADDSGRHKLKQTGKHEASTMKSTLVPTSDDVVSSQDTQELDAPAASSSSRLQSARDSIKEHAGPFIWLLTSLLDPVSSSSESSSSLSAPQSLDSSPELSSSAAVVTTASELEEDDDDDDDVVAGGVASKRRSWGRGKKEEYLFGSRSAWTAAADVDMEVERKANSVDGDLDIVLSTDDIEEESSPLFFLAPTSLPSKTQRSPSPFSTSKPTHQAQPHSCVSGFEAGGRVASVSS</sequence>
<feature type="compositionally biased region" description="Low complexity" evidence="1">
    <location>
        <begin position="527"/>
        <end position="540"/>
    </location>
</feature>
<organism evidence="2 3">
    <name type="scientific">Tilletia walkeri</name>
    <dbReference type="NCBI Taxonomy" id="117179"/>
    <lineage>
        <taxon>Eukaryota</taxon>
        <taxon>Fungi</taxon>
        <taxon>Dikarya</taxon>
        <taxon>Basidiomycota</taxon>
        <taxon>Ustilaginomycotina</taxon>
        <taxon>Exobasidiomycetes</taxon>
        <taxon>Tilletiales</taxon>
        <taxon>Tilletiaceae</taxon>
        <taxon>Tilletia</taxon>
    </lineage>
</organism>
<feature type="compositionally biased region" description="Acidic residues" evidence="1">
    <location>
        <begin position="411"/>
        <end position="434"/>
    </location>
</feature>
<name>A0A8X7T5B6_9BASI</name>
<feature type="compositionally biased region" description="Acidic residues" evidence="1">
    <location>
        <begin position="595"/>
        <end position="606"/>
    </location>
</feature>
<keyword evidence="3" id="KW-1185">Reference proteome</keyword>
<feature type="region of interest" description="Disordered" evidence="1">
    <location>
        <begin position="165"/>
        <end position="188"/>
    </location>
</feature>
<proteinExistence type="predicted"/>
<feature type="region of interest" description="Disordered" evidence="1">
    <location>
        <begin position="403"/>
        <end position="437"/>
    </location>
</feature>
<dbReference type="Proteomes" id="UP000078113">
    <property type="component" value="Unassembled WGS sequence"/>
</dbReference>
<feature type="region of interest" description="Disordered" evidence="1">
    <location>
        <begin position="480"/>
        <end position="540"/>
    </location>
</feature>
<feature type="compositionally biased region" description="Polar residues" evidence="1">
    <location>
        <begin position="222"/>
        <end position="236"/>
    </location>
</feature>
<gene>
    <name evidence="2" type="ORF">A4X09_0g3340</name>
</gene>
<feature type="region of interest" description="Disordered" evidence="1">
    <location>
        <begin position="563"/>
        <end position="620"/>
    </location>
</feature>
<dbReference type="AlphaFoldDB" id="A0A8X7T5B6"/>
<accession>A0A8X7T5B6</accession>
<feature type="region of interest" description="Disordered" evidence="1">
    <location>
        <begin position="269"/>
        <end position="345"/>
    </location>
</feature>
<feature type="compositionally biased region" description="Polar residues" evidence="1">
    <location>
        <begin position="70"/>
        <end position="80"/>
    </location>
</feature>
<feature type="compositionally biased region" description="Polar residues" evidence="1">
    <location>
        <begin position="678"/>
        <end position="703"/>
    </location>
</feature>
<protein>
    <submittedName>
        <fullName evidence="2">Uncharacterized protein</fullName>
    </submittedName>
</protein>
<comment type="caution">
    <text evidence="2">The sequence shown here is derived from an EMBL/GenBank/DDBJ whole genome shotgun (WGS) entry which is preliminary data.</text>
</comment>